<dbReference type="SUPFAM" id="SSF55781">
    <property type="entry name" value="GAF domain-like"/>
    <property type="match status" value="1"/>
</dbReference>
<dbReference type="SMART" id="SM00052">
    <property type="entry name" value="EAL"/>
    <property type="match status" value="1"/>
</dbReference>
<dbReference type="InterPro" id="IPR029787">
    <property type="entry name" value="Nucleotide_cyclase"/>
</dbReference>
<dbReference type="Pfam" id="PF00563">
    <property type="entry name" value="EAL"/>
    <property type="match status" value="1"/>
</dbReference>
<reference evidence="2 3" key="1">
    <citation type="submission" date="2017-01" db="EMBL/GenBank/DDBJ databases">
        <authorList>
            <person name="Cao J.-M."/>
        </authorList>
    </citation>
    <scope>NUCLEOTIDE SEQUENCE [LARGE SCALE GENOMIC DNA]</scope>
    <source>
        <strain evidence="2 3">888-76</strain>
    </source>
</reference>
<dbReference type="InterPro" id="IPR001633">
    <property type="entry name" value="EAL_dom"/>
</dbReference>
<dbReference type="KEGG" id="kco:BWI95_18710"/>
<organism evidence="2 3">
    <name type="scientific">Kosakonia cowanii JCM 10956 = DSM 18146</name>
    <dbReference type="NCBI Taxonomy" id="1300165"/>
    <lineage>
        <taxon>Bacteria</taxon>
        <taxon>Pseudomonadati</taxon>
        <taxon>Pseudomonadota</taxon>
        <taxon>Gammaproteobacteria</taxon>
        <taxon>Enterobacterales</taxon>
        <taxon>Enterobacteriaceae</taxon>
        <taxon>Kosakonia</taxon>
    </lineage>
</organism>
<dbReference type="InterPro" id="IPR050706">
    <property type="entry name" value="Cyclic-di-GMP_PDE-like"/>
</dbReference>
<gene>
    <name evidence="2" type="ORF">BWI95_18710</name>
</gene>
<dbReference type="Gene3D" id="3.30.70.270">
    <property type="match status" value="1"/>
</dbReference>
<dbReference type="Pfam" id="PF00990">
    <property type="entry name" value="GGDEF"/>
    <property type="match status" value="1"/>
</dbReference>
<dbReference type="CDD" id="cd01948">
    <property type="entry name" value="EAL"/>
    <property type="match status" value="1"/>
</dbReference>
<proteinExistence type="predicted"/>
<sequence length="592" mass="65813">MLINLRDNEEKRQKAMNALKTPDENRDSVLKEFVRLTSDSLGIAGSFISVVDESHQVIRAAHNFHLCQTTREDAFCSYVVDSGKVMVVHDTLQDPRFAKHPLVVAPPGIRFYAGAPLVNREGIILGTLCVTDTVPHPFSRRKITRLKMLARLVMAFLEVWHSAGFTDAATGLPNRQQLIRRLDTLRQDTHSLFRLTLVDCIDIPRAYELARALGMAPVEAMLRDTGLLIRERLSLHPADIIYTVAVGRYAILAPASDRFSAKYVASMMRDFNVHPRNGMAMNLTIHTGEVCFAPASLSPQESLRRAVSALHDAINKNVDAQEFDELSDARLNSDFILMNDLDAALRSNNGGLYLVYQPKVSLIAGQTVSLEALIRWRHPERGELSPADFLPVAHFSGLMNRLTDWVVDEAVRQLTVWSDNFSFLPVSVNVSVSDLSRIGFAATLSKKMQCAGLPAHLLGLECLENEIVTENTEALTNMAELRELGFRILLDDFGAGYSNISYLRRMPADIIKLDKSLIGGITKDSGSRTIASSIIRMLKDLDYVVVAEGVEDAATMELLIKYGCDEAQGFYFSRPLPPAALEAWLNNNSSRK</sequence>
<dbReference type="InterPro" id="IPR003018">
    <property type="entry name" value="GAF"/>
</dbReference>
<evidence type="ECO:0000313" key="3">
    <source>
        <dbReference type="Proteomes" id="UP000187148"/>
    </source>
</evidence>
<dbReference type="Pfam" id="PF01590">
    <property type="entry name" value="GAF"/>
    <property type="match status" value="1"/>
</dbReference>
<dbReference type="RefSeq" id="WP_054803665.1">
    <property type="nucleotide sequence ID" value="NZ_CP019445.1"/>
</dbReference>
<dbReference type="InterPro" id="IPR035919">
    <property type="entry name" value="EAL_sf"/>
</dbReference>
<dbReference type="PROSITE" id="PS50883">
    <property type="entry name" value="EAL"/>
    <property type="match status" value="1"/>
</dbReference>
<protein>
    <submittedName>
        <fullName evidence="2">Sensor domain-containing phosphodiesterase</fullName>
    </submittedName>
</protein>
<dbReference type="Proteomes" id="UP000187148">
    <property type="component" value="Chromosome"/>
</dbReference>
<dbReference type="InterPro" id="IPR029016">
    <property type="entry name" value="GAF-like_dom_sf"/>
</dbReference>
<dbReference type="SMART" id="SM00065">
    <property type="entry name" value="GAF"/>
    <property type="match status" value="1"/>
</dbReference>
<dbReference type="InterPro" id="IPR000160">
    <property type="entry name" value="GGDEF_dom"/>
</dbReference>
<dbReference type="Gene3D" id="3.20.20.450">
    <property type="entry name" value="EAL domain"/>
    <property type="match status" value="1"/>
</dbReference>
<dbReference type="PANTHER" id="PTHR33121">
    <property type="entry name" value="CYCLIC DI-GMP PHOSPHODIESTERASE PDEF"/>
    <property type="match status" value="1"/>
</dbReference>
<dbReference type="Gene3D" id="3.30.450.40">
    <property type="match status" value="1"/>
</dbReference>
<dbReference type="SUPFAM" id="SSF55073">
    <property type="entry name" value="Nucleotide cyclase"/>
    <property type="match status" value="1"/>
</dbReference>
<evidence type="ECO:0000313" key="2">
    <source>
        <dbReference type="EMBL" id="APZ07700.1"/>
    </source>
</evidence>
<dbReference type="SMART" id="SM00267">
    <property type="entry name" value="GGDEF"/>
    <property type="match status" value="1"/>
</dbReference>
<dbReference type="EMBL" id="CP019445">
    <property type="protein sequence ID" value="APZ07700.1"/>
    <property type="molecule type" value="Genomic_DNA"/>
</dbReference>
<dbReference type="InterPro" id="IPR043128">
    <property type="entry name" value="Rev_trsase/Diguanyl_cyclase"/>
</dbReference>
<feature type="domain" description="EAL" evidence="1">
    <location>
        <begin position="334"/>
        <end position="589"/>
    </location>
</feature>
<evidence type="ECO:0000259" key="1">
    <source>
        <dbReference type="PROSITE" id="PS50883"/>
    </source>
</evidence>
<keyword evidence="3" id="KW-1185">Reference proteome</keyword>
<dbReference type="SUPFAM" id="SSF141868">
    <property type="entry name" value="EAL domain-like"/>
    <property type="match status" value="1"/>
</dbReference>
<accession>A0A831EFC2</accession>
<name>A0A831EFC2_9ENTR</name>
<dbReference type="GO" id="GO:0071111">
    <property type="term" value="F:cyclic-guanylate-specific phosphodiesterase activity"/>
    <property type="evidence" value="ECO:0007669"/>
    <property type="project" value="InterPro"/>
</dbReference>
<dbReference type="AlphaFoldDB" id="A0A831EFC2"/>
<dbReference type="PANTHER" id="PTHR33121:SF19">
    <property type="entry name" value="CYCLIC DI-GMP PHOSPHODIESTERASE PA2567"/>
    <property type="match status" value="1"/>
</dbReference>